<dbReference type="SUPFAM" id="SSF51161">
    <property type="entry name" value="Trimeric LpxA-like enzymes"/>
    <property type="match status" value="1"/>
</dbReference>
<dbReference type="Gene3D" id="2.160.10.10">
    <property type="entry name" value="Hexapeptide repeat proteins"/>
    <property type="match status" value="1"/>
</dbReference>
<evidence type="ECO:0000313" key="6">
    <source>
        <dbReference type="EMBL" id="KLO04740.1"/>
    </source>
</evidence>
<dbReference type="InterPro" id="IPR047125">
    <property type="entry name" value="DCTN5"/>
</dbReference>
<keyword evidence="2" id="KW-0963">Cytoplasm</keyword>
<reference evidence="7 8" key="1">
    <citation type="submission" date="2015-04" db="EMBL/GenBank/DDBJ databases">
        <title>Complete genome sequence of Schizopora paradoxa KUC8140, a cosmopolitan wood degrader in East Asia.</title>
        <authorList>
            <consortium name="DOE Joint Genome Institute"/>
            <person name="Min B."/>
            <person name="Park H."/>
            <person name="Jang Y."/>
            <person name="Kim J.-J."/>
            <person name="Kim K.H."/>
            <person name="Pangilinan J."/>
            <person name="Lipzen A."/>
            <person name="Riley R."/>
            <person name="Grigoriev I.V."/>
            <person name="Spatafora J.W."/>
            <person name="Choi I.-G."/>
        </authorList>
    </citation>
    <scope>NUCLEOTIDE SEQUENCE [LARGE SCALE GENOMIC DNA]</scope>
    <source>
        <strain evidence="7 8">KUC8140</strain>
    </source>
</reference>
<accession>A0A0H2R7F6</accession>
<keyword evidence="3" id="KW-0206">Cytoskeleton</keyword>
<evidence type="ECO:0000256" key="1">
    <source>
        <dbReference type="ARBA" id="ARBA00004245"/>
    </source>
</evidence>
<dbReference type="Pfam" id="PF21711">
    <property type="entry name" value="DCTN5"/>
    <property type="match status" value="1"/>
</dbReference>
<protein>
    <recommendedName>
        <fullName evidence="5">Dynactin subunit 5</fullName>
    </recommendedName>
</protein>
<sequence length="191" mass="20897">MSLHPPIPYLKAEYIETDTGNKVSRKATIAGPQNIILGGKTIISSGAIIRGDLRRAGPGHIVVIQLGRYCVVGEGCVIRPPYKTYRGNFNYYPMKIGNYVHIGANSVVEAATIGNHVEIGKNCIIGKFTIIKDCAKIADNTVLLPNSVVPALAHMSGWPAQFIEDLPESTEENIEAQTKQYYNRFQPVEAD</sequence>
<dbReference type="OrthoDB" id="417208at2759"/>
<dbReference type="STRING" id="27342.A0A0H2R7F6"/>
<dbReference type="AlphaFoldDB" id="A0A0H2R7F6"/>
<evidence type="ECO:0000256" key="3">
    <source>
        <dbReference type="ARBA" id="ARBA00023212"/>
    </source>
</evidence>
<dbReference type="InterPro" id="IPR011004">
    <property type="entry name" value="Trimer_LpxA-like_sf"/>
</dbReference>
<gene>
    <name evidence="7" type="ORF">SCHPADRAFT_836940</name>
    <name evidence="6" type="ORF">SCHPADRAFT_947478</name>
</gene>
<dbReference type="EMBL" id="KQ086446">
    <property type="protein sequence ID" value="KLO04740.1"/>
    <property type="molecule type" value="Genomic_DNA"/>
</dbReference>
<proteinExistence type="inferred from homology"/>
<comment type="subcellular location">
    <subcellularLocation>
        <location evidence="1">Cytoplasm</location>
        <location evidence="1">Cytoskeleton</location>
    </subcellularLocation>
</comment>
<dbReference type="PANTHER" id="PTHR46126:SF1">
    <property type="entry name" value="DYNACTIN SUBUNIT 5"/>
    <property type="match status" value="1"/>
</dbReference>
<dbReference type="GO" id="GO:0005869">
    <property type="term" value="C:dynactin complex"/>
    <property type="evidence" value="ECO:0007669"/>
    <property type="project" value="TreeGrafter"/>
</dbReference>
<organism evidence="7 8">
    <name type="scientific">Schizopora paradoxa</name>
    <dbReference type="NCBI Taxonomy" id="27342"/>
    <lineage>
        <taxon>Eukaryota</taxon>
        <taxon>Fungi</taxon>
        <taxon>Dikarya</taxon>
        <taxon>Basidiomycota</taxon>
        <taxon>Agaricomycotina</taxon>
        <taxon>Agaricomycetes</taxon>
        <taxon>Hymenochaetales</taxon>
        <taxon>Schizoporaceae</taxon>
        <taxon>Schizopora</taxon>
    </lineage>
</organism>
<dbReference type="Proteomes" id="UP000053477">
    <property type="component" value="Unassembled WGS sequence"/>
</dbReference>
<evidence type="ECO:0000313" key="8">
    <source>
        <dbReference type="Proteomes" id="UP000053477"/>
    </source>
</evidence>
<dbReference type="PANTHER" id="PTHR46126">
    <property type="entry name" value="DYNACTIN SUBUNIT 5"/>
    <property type="match status" value="1"/>
</dbReference>
<name>A0A0H2R7F6_9AGAM</name>
<dbReference type="CDD" id="cd03359">
    <property type="entry name" value="LbH_Dynactin_5"/>
    <property type="match status" value="1"/>
</dbReference>
<keyword evidence="8" id="KW-1185">Reference proteome</keyword>
<evidence type="ECO:0000256" key="2">
    <source>
        <dbReference type="ARBA" id="ARBA00022490"/>
    </source>
</evidence>
<dbReference type="EMBL" id="KQ086149">
    <property type="protein sequence ID" value="KLO07292.1"/>
    <property type="molecule type" value="Genomic_DNA"/>
</dbReference>
<comment type="similarity">
    <text evidence="4">Belongs to the dynactin subunits 5/6 family. Dynactin subunit 5 subfamily.</text>
</comment>
<evidence type="ECO:0000256" key="4">
    <source>
        <dbReference type="ARBA" id="ARBA00034706"/>
    </source>
</evidence>
<evidence type="ECO:0000256" key="5">
    <source>
        <dbReference type="ARBA" id="ARBA00034865"/>
    </source>
</evidence>
<evidence type="ECO:0000313" key="7">
    <source>
        <dbReference type="EMBL" id="KLO07292.1"/>
    </source>
</evidence>